<dbReference type="AlphaFoldDB" id="A0A455ST47"/>
<proteinExistence type="predicted"/>
<gene>
    <name evidence="1" type="ORF">KTC_40560</name>
</gene>
<name>A0A455ST47_9CHLR</name>
<sequence>MEPVLRFFEQRDRRWLRRANGFRFPDKCFGMVGTDPDERLVRTREALASCQQALLVRC</sequence>
<evidence type="ECO:0000313" key="1">
    <source>
        <dbReference type="EMBL" id="BBH89305.1"/>
    </source>
</evidence>
<reference evidence="1" key="1">
    <citation type="submission" date="2018-12" db="EMBL/GenBank/DDBJ databases">
        <title>Novel natural products biosynthetic potential of the class Ktedonobacteria.</title>
        <authorList>
            <person name="Zheng Y."/>
            <person name="Saitou A."/>
            <person name="Wang C.M."/>
            <person name="Toyoda A."/>
            <person name="Minakuchi Y."/>
            <person name="Sekiguchi Y."/>
            <person name="Ueda K."/>
            <person name="Takano H."/>
            <person name="Sakai Y."/>
            <person name="Yokota A."/>
            <person name="Yabe S."/>
        </authorList>
    </citation>
    <scope>NUCLEOTIDE SEQUENCE</scope>
    <source>
        <strain evidence="1">COM3</strain>
    </source>
</reference>
<organism evidence="1">
    <name type="scientific">Thermosporothrix sp. COM3</name>
    <dbReference type="NCBI Taxonomy" id="2490863"/>
    <lineage>
        <taxon>Bacteria</taxon>
        <taxon>Bacillati</taxon>
        <taxon>Chloroflexota</taxon>
        <taxon>Ktedonobacteria</taxon>
        <taxon>Ktedonobacterales</taxon>
        <taxon>Thermosporotrichaceae</taxon>
        <taxon>Thermosporothrix</taxon>
    </lineage>
</organism>
<accession>A0A455ST47</accession>
<protein>
    <submittedName>
        <fullName evidence="1">Uncharacterized protein</fullName>
    </submittedName>
</protein>
<dbReference type="EMBL" id="AP019376">
    <property type="protein sequence ID" value="BBH89305.1"/>
    <property type="molecule type" value="Genomic_DNA"/>
</dbReference>